<gene>
    <name evidence="1" type="ORF">CCMP2556_LOCUS3717</name>
</gene>
<protein>
    <submittedName>
        <fullName evidence="1">Uncharacterized protein</fullName>
    </submittedName>
</protein>
<keyword evidence="2" id="KW-1185">Reference proteome</keyword>
<dbReference type="EMBL" id="CAXAMN010001470">
    <property type="protein sequence ID" value="CAK8994619.1"/>
    <property type="molecule type" value="Genomic_DNA"/>
</dbReference>
<sequence length="252" mass="27298">MPRVAELRPAGRSKLCDPSPLVRRAAFKAVSSWLEESAECCGGEARDFQEAGDLLRRLRGESAQIRSQTLAVLERVVDRLCTLRAHPGVGGAGIRDVLAAHCKGMEGSDARVAIALCILESLPKGPEPDKSAQLEFYLSILAQLSVECPEAFRKKLDRFVEWLQCPSGSKESSLALPMAACNILAQVLPSWATTASSLAKQKVTDSLAGSGQGEAKQRRSLNFLSFKLPAMPKNVREHGPLTQNGLWLAHLL</sequence>
<comment type="caution">
    <text evidence="1">The sequence shown here is derived from an EMBL/GenBank/DDBJ whole genome shotgun (WGS) entry which is preliminary data.</text>
</comment>
<reference evidence="1 2" key="1">
    <citation type="submission" date="2024-02" db="EMBL/GenBank/DDBJ databases">
        <authorList>
            <person name="Chen Y."/>
            <person name="Shah S."/>
            <person name="Dougan E. K."/>
            <person name="Thang M."/>
            <person name="Chan C."/>
        </authorList>
    </citation>
    <scope>NUCLEOTIDE SEQUENCE [LARGE SCALE GENOMIC DNA]</scope>
</reference>
<proteinExistence type="predicted"/>
<accession>A0ABP0HWN0</accession>
<evidence type="ECO:0000313" key="1">
    <source>
        <dbReference type="EMBL" id="CAK8994619.1"/>
    </source>
</evidence>
<name>A0ABP0HWN0_9DINO</name>
<dbReference type="Proteomes" id="UP001642484">
    <property type="component" value="Unassembled WGS sequence"/>
</dbReference>
<evidence type="ECO:0000313" key="2">
    <source>
        <dbReference type="Proteomes" id="UP001642484"/>
    </source>
</evidence>
<organism evidence="1 2">
    <name type="scientific">Durusdinium trenchii</name>
    <dbReference type="NCBI Taxonomy" id="1381693"/>
    <lineage>
        <taxon>Eukaryota</taxon>
        <taxon>Sar</taxon>
        <taxon>Alveolata</taxon>
        <taxon>Dinophyceae</taxon>
        <taxon>Suessiales</taxon>
        <taxon>Symbiodiniaceae</taxon>
        <taxon>Durusdinium</taxon>
    </lineage>
</organism>